<dbReference type="Pfam" id="PF17863">
    <property type="entry name" value="AAA_lid_2"/>
    <property type="match status" value="1"/>
</dbReference>
<evidence type="ECO:0000259" key="6">
    <source>
        <dbReference type="Pfam" id="PF17863"/>
    </source>
</evidence>
<organism evidence="7 8">
    <name type="scientific">Winogradskya consettensis</name>
    <dbReference type="NCBI Taxonomy" id="113560"/>
    <lineage>
        <taxon>Bacteria</taxon>
        <taxon>Bacillati</taxon>
        <taxon>Actinomycetota</taxon>
        <taxon>Actinomycetes</taxon>
        <taxon>Micromonosporales</taxon>
        <taxon>Micromonosporaceae</taxon>
        <taxon>Winogradskya</taxon>
    </lineage>
</organism>
<accession>A0A919W093</accession>
<dbReference type="Gene3D" id="1.10.8.80">
    <property type="entry name" value="Magnesium chelatase subunit I, C-Terminal domain"/>
    <property type="match status" value="1"/>
</dbReference>
<evidence type="ECO:0000256" key="2">
    <source>
        <dbReference type="ARBA" id="ARBA00022840"/>
    </source>
</evidence>
<feature type="compositionally biased region" description="Polar residues" evidence="4">
    <location>
        <begin position="1"/>
        <end position="17"/>
    </location>
</feature>
<dbReference type="FunFam" id="3.40.50.300:FF:000640">
    <property type="entry name" value="MoxR family ATPase"/>
    <property type="match status" value="1"/>
</dbReference>
<dbReference type="CDD" id="cd00009">
    <property type="entry name" value="AAA"/>
    <property type="match status" value="1"/>
</dbReference>
<dbReference type="GO" id="GO:0005524">
    <property type="term" value="F:ATP binding"/>
    <property type="evidence" value="ECO:0007669"/>
    <property type="project" value="UniProtKB-KW"/>
</dbReference>
<dbReference type="AlphaFoldDB" id="A0A919W093"/>
<dbReference type="InterPro" id="IPR027417">
    <property type="entry name" value="P-loop_NTPase"/>
</dbReference>
<dbReference type="PANTHER" id="PTHR42759:SF1">
    <property type="entry name" value="MAGNESIUM-CHELATASE SUBUNIT CHLD"/>
    <property type="match status" value="1"/>
</dbReference>
<sequence>MAQPTTPEGTTSASATGNPAGAPVPPAQDATQLERAMFEVKRVIVGQDRMVERMFVALLARGHVLLEGVPGVAKTLAVETLARVVGGSFSRVQFTPDLVPADIVGTRIYRQSSEKFDVELGPVFVNFLLADEINRAPAKVQSALLEVMAEHQVSIGGESHRVPDPFLVMATQNPIEQEGVYPLPEAQRDRFLMKIIVGYPTDAEEREIVYRMGVSAPEPKTIFNADDLLALQRRADQVFVHNALVDYTVRLVLATRAPAQHGMPDVAQLIQYGASPRASLGIVRATRALALLRGRDYALPQDVQDIAPDILRHRLVLSYDALADDIPADHIVARIMSSVPMPSVASRQDASNGHTPAAPPNGGYPGQVSAVPAPASGVPYPHPGAYPVGPGAMGGQAAPTGLAGFGNQGAFGGQPGPGAQGGPGQGGPGQGAPGQGAQGGPGDAGQPQPGQVRSGQPPTGQPPTGQPPTGQPPTGQPPTGQPPTGQQPTWPGQQ</sequence>
<dbReference type="InterPro" id="IPR041628">
    <property type="entry name" value="ChlI/MoxR_AAA_lid"/>
</dbReference>
<gene>
    <name evidence="7" type="ORF">Aco04nite_75660</name>
</gene>
<evidence type="ECO:0000256" key="4">
    <source>
        <dbReference type="SAM" id="MobiDB-lite"/>
    </source>
</evidence>
<feature type="region of interest" description="Disordered" evidence="4">
    <location>
        <begin position="343"/>
        <end position="370"/>
    </location>
</feature>
<feature type="compositionally biased region" description="Pro residues" evidence="4">
    <location>
        <begin position="459"/>
        <end position="481"/>
    </location>
</feature>
<dbReference type="PANTHER" id="PTHR42759">
    <property type="entry name" value="MOXR FAMILY PROTEIN"/>
    <property type="match status" value="1"/>
</dbReference>
<feature type="domain" description="ChlI/MoxR AAA lid" evidence="6">
    <location>
        <begin position="266"/>
        <end position="334"/>
    </location>
</feature>
<evidence type="ECO:0000256" key="1">
    <source>
        <dbReference type="ARBA" id="ARBA00022741"/>
    </source>
</evidence>
<dbReference type="InterPro" id="IPR011703">
    <property type="entry name" value="ATPase_AAA-3"/>
</dbReference>
<comment type="similarity">
    <text evidence="3">Belongs to the MoxR family.</text>
</comment>
<dbReference type="EMBL" id="BOQP01000046">
    <property type="protein sequence ID" value="GIM81257.1"/>
    <property type="molecule type" value="Genomic_DNA"/>
</dbReference>
<evidence type="ECO:0000256" key="3">
    <source>
        <dbReference type="ARBA" id="ARBA00061607"/>
    </source>
</evidence>
<evidence type="ECO:0000313" key="7">
    <source>
        <dbReference type="EMBL" id="GIM81257.1"/>
    </source>
</evidence>
<reference evidence="7" key="1">
    <citation type="submission" date="2021-03" db="EMBL/GenBank/DDBJ databases">
        <title>Whole genome shotgun sequence of Actinoplanes consettensis NBRC 14913.</title>
        <authorList>
            <person name="Komaki H."/>
            <person name="Tamura T."/>
        </authorList>
    </citation>
    <scope>NUCLEOTIDE SEQUENCE</scope>
    <source>
        <strain evidence="7">NBRC 14913</strain>
    </source>
</reference>
<keyword evidence="2" id="KW-0067">ATP-binding</keyword>
<feature type="compositionally biased region" description="Low complexity" evidence="4">
    <location>
        <begin position="482"/>
        <end position="494"/>
    </location>
</feature>
<feature type="domain" description="ATPase AAA-3" evidence="5">
    <location>
        <begin position="63"/>
        <end position="193"/>
    </location>
</feature>
<feature type="compositionally biased region" description="Low complexity" evidence="4">
    <location>
        <begin position="444"/>
        <end position="458"/>
    </location>
</feature>
<name>A0A919W093_9ACTN</name>
<comment type="caution">
    <text evidence="7">The sequence shown here is derived from an EMBL/GenBank/DDBJ whole genome shotgun (WGS) entry which is preliminary data.</text>
</comment>
<evidence type="ECO:0000259" key="5">
    <source>
        <dbReference type="Pfam" id="PF07726"/>
    </source>
</evidence>
<evidence type="ECO:0000313" key="8">
    <source>
        <dbReference type="Proteomes" id="UP000680865"/>
    </source>
</evidence>
<keyword evidence="8" id="KW-1185">Reference proteome</keyword>
<proteinExistence type="inferred from homology"/>
<dbReference type="Pfam" id="PF07726">
    <property type="entry name" value="AAA_3"/>
    <property type="match status" value="1"/>
</dbReference>
<feature type="region of interest" description="Disordered" evidence="4">
    <location>
        <begin position="1"/>
        <end position="27"/>
    </location>
</feature>
<dbReference type="Proteomes" id="UP000680865">
    <property type="component" value="Unassembled WGS sequence"/>
</dbReference>
<feature type="compositionally biased region" description="Gly residues" evidence="4">
    <location>
        <begin position="403"/>
        <end position="443"/>
    </location>
</feature>
<feature type="region of interest" description="Disordered" evidence="4">
    <location>
        <begin position="399"/>
        <end position="494"/>
    </location>
</feature>
<dbReference type="GO" id="GO:0016887">
    <property type="term" value="F:ATP hydrolysis activity"/>
    <property type="evidence" value="ECO:0007669"/>
    <property type="project" value="InterPro"/>
</dbReference>
<dbReference type="InterPro" id="IPR050764">
    <property type="entry name" value="CbbQ/NirQ/NorQ/GpvN"/>
</dbReference>
<feature type="compositionally biased region" description="Polar residues" evidence="4">
    <location>
        <begin position="345"/>
        <end position="354"/>
    </location>
</feature>
<keyword evidence="1" id="KW-0547">Nucleotide-binding</keyword>
<dbReference type="Gene3D" id="3.40.50.300">
    <property type="entry name" value="P-loop containing nucleotide triphosphate hydrolases"/>
    <property type="match status" value="1"/>
</dbReference>
<dbReference type="SUPFAM" id="SSF52540">
    <property type="entry name" value="P-loop containing nucleoside triphosphate hydrolases"/>
    <property type="match status" value="1"/>
</dbReference>
<protein>
    <recommendedName>
        <fullName evidence="9">MoxR-like ATPase</fullName>
    </recommendedName>
</protein>
<evidence type="ECO:0008006" key="9">
    <source>
        <dbReference type="Google" id="ProtNLM"/>
    </source>
</evidence>